<dbReference type="Proteomes" id="UP001652564">
    <property type="component" value="Unassembled WGS sequence"/>
</dbReference>
<evidence type="ECO:0000259" key="4">
    <source>
        <dbReference type="PROSITE" id="PS50949"/>
    </source>
</evidence>
<dbReference type="PANTHER" id="PTHR43537:SF5">
    <property type="entry name" value="UXU OPERON TRANSCRIPTIONAL REGULATOR"/>
    <property type="match status" value="1"/>
</dbReference>
<proteinExistence type="predicted"/>
<dbReference type="PROSITE" id="PS50949">
    <property type="entry name" value="HTH_GNTR"/>
    <property type="match status" value="1"/>
</dbReference>
<dbReference type="CDD" id="cd07377">
    <property type="entry name" value="WHTH_GntR"/>
    <property type="match status" value="1"/>
</dbReference>
<dbReference type="InterPro" id="IPR036388">
    <property type="entry name" value="WH-like_DNA-bd_sf"/>
</dbReference>
<keyword evidence="3" id="KW-0804">Transcription</keyword>
<dbReference type="PANTHER" id="PTHR43537">
    <property type="entry name" value="TRANSCRIPTIONAL REGULATOR, GNTR FAMILY"/>
    <property type="match status" value="1"/>
</dbReference>
<keyword evidence="1" id="KW-0805">Transcription regulation</keyword>
<feature type="domain" description="HTH gntR-type" evidence="4">
    <location>
        <begin position="14"/>
        <end position="81"/>
    </location>
</feature>
<dbReference type="Pfam" id="PF00392">
    <property type="entry name" value="GntR"/>
    <property type="match status" value="1"/>
</dbReference>
<dbReference type="Gene3D" id="1.20.120.530">
    <property type="entry name" value="GntR ligand-binding domain-like"/>
    <property type="match status" value="1"/>
</dbReference>
<name>A0ABT2ZK50_9RHOB</name>
<accession>A0ABT2ZK50</accession>
<evidence type="ECO:0000256" key="3">
    <source>
        <dbReference type="ARBA" id="ARBA00023163"/>
    </source>
</evidence>
<dbReference type="Gene3D" id="1.10.10.10">
    <property type="entry name" value="Winged helix-like DNA-binding domain superfamily/Winged helix DNA-binding domain"/>
    <property type="match status" value="1"/>
</dbReference>
<dbReference type="InterPro" id="IPR000524">
    <property type="entry name" value="Tscrpt_reg_HTH_GntR"/>
</dbReference>
<dbReference type="SUPFAM" id="SSF46785">
    <property type="entry name" value="Winged helix' DNA-binding domain"/>
    <property type="match status" value="1"/>
</dbReference>
<dbReference type="PRINTS" id="PR00035">
    <property type="entry name" value="HTHGNTR"/>
</dbReference>
<organism evidence="5 6">
    <name type="scientific">Albidovulum litorale</name>
    <dbReference type="NCBI Taxonomy" id="2984134"/>
    <lineage>
        <taxon>Bacteria</taxon>
        <taxon>Pseudomonadati</taxon>
        <taxon>Pseudomonadota</taxon>
        <taxon>Alphaproteobacteria</taxon>
        <taxon>Rhodobacterales</taxon>
        <taxon>Paracoccaceae</taxon>
        <taxon>Albidovulum</taxon>
    </lineage>
</organism>
<dbReference type="SMART" id="SM00895">
    <property type="entry name" value="FCD"/>
    <property type="match status" value="1"/>
</dbReference>
<sequence length="244" mass="27208">MKEVPQDGTRQGKGSGARFVYDTLKHEILSLTLAPGIPLDETSLAERFALSRSPVREALVRLSAEGLVVMLSNRSTLVAPIDVAGFPRYVEALDFLQRINTRLAAQNRTEDDLAEMQDAARAFDRSTAKNDYLAMSATNRDFHMAIAKAGRNPYLARCYGQLLDEGRRILHMHFDFLRASTSDRLLGSEHADMIAAIRDRDIARADTLAHAHTRQFHDRFVKFLSASYMGDFDFDLSTLGSNGA</sequence>
<dbReference type="InterPro" id="IPR036390">
    <property type="entry name" value="WH_DNA-bd_sf"/>
</dbReference>
<reference evidence="5 6" key="1">
    <citation type="submission" date="2022-10" db="EMBL/GenBank/DDBJ databases">
        <title>Defluviimonas sp. nov., isolated from ocean surface sediments.</title>
        <authorList>
            <person name="He W."/>
            <person name="Wang L."/>
            <person name="Zhang D.-F."/>
        </authorList>
    </citation>
    <scope>NUCLEOTIDE SEQUENCE [LARGE SCALE GENOMIC DNA]</scope>
    <source>
        <strain evidence="5 6">WL0050</strain>
    </source>
</reference>
<dbReference type="Pfam" id="PF07729">
    <property type="entry name" value="FCD"/>
    <property type="match status" value="1"/>
</dbReference>
<dbReference type="EMBL" id="JAOWKZ010000001">
    <property type="protein sequence ID" value="MCV2871508.1"/>
    <property type="molecule type" value="Genomic_DNA"/>
</dbReference>
<evidence type="ECO:0000313" key="6">
    <source>
        <dbReference type="Proteomes" id="UP001652564"/>
    </source>
</evidence>
<dbReference type="InterPro" id="IPR011711">
    <property type="entry name" value="GntR_C"/>
</dbReference>
<evidence type="ECO:0000256" key="2">
    <source>
        <dbReference type="ARBA" id="ARBA00023125"/>
    </source>
</evidence>
<comment type="caution">
    <text evidence="5">The sequence shown here is derived from an EMBL/GenBank/DDBJ whole genome shotgun (WGS) entry which is preliminary data.</text>
</comment>
<keyword evidence="2" id="KW-0238">DNA-binding</keyword>
<dbReference type="InterPro" id="IPR008920">
    <property type="entry name" value="TF_FadR/GntR_C"/>
</dbReference>
<protein>
    <submittedName>
        <fullName evidence="5">GntR family transcriptional regulator</fullName>
    </submittedName>
</protein>
<evidence type="ECO:0000256" key="1">
    <source>
        <dbReference type="ARBA" id="ARBA00023015"/>
    </source>
</evidence>
<dbReference type="SMART" id="SM00345">
    <property type="entry name" value="HTH_GNTR"/>
    <property type="match status" value="1"/>
</dbReference>
<gene>
    <name evidence="5" type="ORF">OEZ71_04285</name>
</gene>
<keyword evidence="6" id="KW-1185">Reference proteome</keyword>
<evidence type="ECO:0000313" key="5">
    <source>
        <dbReference type="EMBL" id="MCV2871508.1"/>
    </source>
</evidence>
<dbReference type="SUPFAM" id="SSF48008">
    <property type="entry name" value="GntR ligand-binding domain-like"/>
    <property type="match status" value="1"/>
</dbReference>
<dbReference type="RefSeq" id="WP_263738676.1">
    <property type="nucleotide sequence ID" value="NZ_JAOWKZ010000001.1"/>
</dbReference>